<evidence type="ECO:0000313" key="10">
    <source>
        <dbReference type="Proteomes" id="UP001145072"/>
    </source>
</evidence>
<evidence type="ECO:0000256" key="6">
    <source>
        <dbReference type="ARBA" id="ARBA00022989"/>
    </source>
</evidence>
<comment type="similarity">
    <text evidence="2">Belongs to the amino acid-polyamine-organocation (APC) superfamily. Spore germination protein (SGP) (TC 2.A.3.9) family.</text>
</comment>
<evidence type="ECO:0000256" key="3">
    <source>
        <dbReference type="ARBA" id="ARBA00022448"/>
    </source>
</evidence>
<feature type="transmembrane region" description="Helical" evidence="8">
    <location>
        <begin position="6"/>
        <end position="23"/>
    </location>
</feature>
<feature type="transmembrane region" description="Helical" evidence="8">
    <location>
        <begin position="300"/>
        <end position="320"/>
    </location>
</feature>
<dbReference type="GO" id="GO:0016020">
    <property type="term" value="C:membrane"/>
    <property type="evidence" value="ECO:0007669"/>
    <property type="project" value="UniProtKB-SubCell"/>
</dbReference>
<dbReference type="PANTHER" id="PTHR34975:SF2">
    <property type="entry name" value="SPORE GERMINATION PROTEIN A2"/>
    <property type="match status" value="1"/>
</dbReference>
<feature type="transmembrane region" description="Helical" evidence="8">
    <location>
        <begin position="103"/>
        <end position="130"/>
    </location>
</feature>
<dbReference type="AlphaFoldDB" id="A0A9X3WJT0"/>
<keyword evidence="3" id="KW-0813">Transport</keyword>
<organism evidence="9 10">
    <name type="scientific">Aquibacillus koreensis</name>
    <dbReference type="NCBI Taxonomy" id="279446"/>
    <lineage>
        <taxon>Bacteria</taxon>
        <taxon>Bacillati</taxon>
        <taxon>Bacillota</taxon>
        <taxon>Bacilli</taxon>
        <taxon>Bacillales</taxon>
        <taxon>Bacillaceae</taxon>
        <taxon>Aquibacillus</taxon>
    </lineage>
</organism>
<dbReference type="Pfam" id="PF03845">
    <property type="entry name" value="Spore_permease"/>
    <property type="match status" value="1"/>
</dbReference>
<reference evidence="9" key="1">
    <citation type="submission" date="2022-06" db="EMBL/GenBank/DDBJ databases">
        <title>Aquibacillus sp. a new bacterium isolated from soil saline samples.</title>
        <authorList>
            <person name="Galisteo C."/>
            <person name="De La Haba R."/>
            <person name="Sanchez-Porro C."/>
            <person name="Ventosa A."/>
        </authorList>
    </citation>
    <scope>NUCLEOTIDE SEQUENCE</scope>
    <source>
        <strain evidence="9">JCM 12387</strain>
    </source>
</reference>
<evidence type="ECO:0000256" key="7">
    <source>
        <dbReference type="ARBA" id="ARBA00023136"/>
    </source>
</evidence>
<keyword evidence="6 8" id="KW-1133">Transmembrane helix</keyword>
<dbReference type="Proteomes" id="UP001145072">
    <property type="component" value="Unassembled WGS sequence"/>
</dbReference>
<feature type="transmembrane region" description="Helical" evidence="8">
    <location>
        <begin position="265"/>
        <end position="288"/>
    </location>
</feature>
<comment type="subcellular location">
    <subcellularLocation>
        <location evidence="1">Membrane</location>
        <topology evidence="1">Multi-pass membrane protein</topology>
    </subcellularLocation>
</comment>
<evidence type="ECO:0000256" key="1">
    <source>
        <dbReference type="ARBA" id="ARBA00004141"/>
    </source>
</evidence>
<evidence type="ECO:0000256" key="4">
    <source>
        <dbReference type="ARBA" id="ARBA00022544"/>
    </source>
</evidence>
<proteinExistence type="inferred from homology"/>
<evidence type="ECO:0000256" key="2">
    <source>
        <dbReference type="ARBA" id="ARBA00007998"/>
    </source>
</evidence>
<feature type="transmembrane region" description="Helical" evidence="8">
    <location>
        <begin position="186"/>
        <end position="204"/>
    </location>
</feature>
<keyword evidence="4" id="KW-0309">Germination</keyword>
<gene>
    <name evidence="9" type="ORF">NC661_05965</name>
</gene>
<dbReference type="PANTHER" id="PTHR34975">
    <property type="entry name" value="SPORE GERMINATION PROTEIN A2"/>
    <property type="match status" value="1"/>
</dbReference>
<feature type="transmembrane region" description="Helical" evidence="8">
    <location>
        <begin position="66"/>
        <end position="91"/>
    </location>
</feature>
<accession>A0A9X3WJT0</accession>
<evidence type="ECO:0000313" key="9">
    <source>
        <dbReference type="EMBL" id="MDC3419913.1"/>
    </source>
</evidence>
<dbReference type="EMBL" id="JAMQJZ010000003">
    <property type="protein sequence ID" value="MDC3419913.1"/>
    <property type="molecule type" value="Genomic_DNA"/>
</dbReference>
<evidence type="ECO:0000256" key="8">
    <source>
        <dbReference type="SAM" id="Phobius"/>
    </source>
</evidence>
<sequence length="359" mass="41228">MDKSLYVVFMYIVSHAGLILFLYPENIIASTTQGHWVPIVIEVFVHFFILTVFLKGLNYFPKQNDLITIYTSAGKIIAFLFLVPIFLYFLTSNIITVRGYSEIITIVFLSNTPLWAIMVVLLAISSYLAIKGVEAIFRTGVLIFILLFPLIIFILVISFQNVDWHYVYPLWVEDFSFFSQSSYYKSYFAIGGVFLFLGFIRASIPYKNKYVLIAATAVIPIFLLSVYIPILVFGQATASTFLYPFVLAVDSINLTWFMFDRMTMFFLLSIIIFILLFISLVLWMIVRVLSKCIAPSIKPFYLVVAVSLLIFIICLFIPSWKDVEQLFLWNTILRFYVILGVPISVVILGIKSRLEGDIK</sequence>
<feature type="transmembrane region" description="Helical" evidence="8">
    <location>
        <begin position="136"/>
        <end position="159"/>
    </location>
</feature>
<dbReference type="RefSeq" id="WP_259870630.1">
    <property type="nucleotide sequence ID" value="NZ_JAMQJZ010000003.1"/>
</dbReference>
<dbReference type="InterPro" id="IPR004761">
    <property type="entry name" value="Spore_GerAB"/>
</dbReference>
<keyword evidence="7 8" id="KW-0472">Membrane</keyword>
<protein>
    <submittedName>
        <fullName evidence="9">Spore germination protein</fullName>
    </submittedName>
</protein>
<evidence type="ECO:0000256" key="5">
    <source>
        <dbReference type="ARBA" id="ARBA00022692"/>
    </source>
</evidence>
<name>A0A9X3WJT0_9BACI</name>
<feature type="transmembrane region" description="Helical" evidence="8">
    <location>
        <begin position="35"/>
        <end position="54"/>
    </location>
</feature>
<comment type="caution">
    <text evidence="9">The sequence shown here is derived from an EMBL/GenBank/DDBJ whole genome shotgun (WGS) entry which is preliminary data.</text>
</comment>
<keyword evidence="5 8" id="KW-0812">Transmembrane</keyword>
<feature type="transmembrane region" description="Helical" evidence="8">
    <location>
        <begin position="210"/>
        <end position="234"/>
    </location>
</feature>
<keyword evidence="10" id="KW-1185">Reference proteome</keyword>
<dbReference type="GO" id="GO:0009847">
    <property type="term" value="P:spore germination"/>
    <property type="evidence" value="ECO:0007669"/>
    <property type="project" value="InterPro"/>
</dbReference>
<feature type="transmembrane region" description="Helical" evidence="8">
    <location>
        <begin position="326"/>
        <end position="350"/>
    </location>
</feature>